<dbReference type="EMBL" id="JAKWBI020000106">
    <property type="protein sequence ID" value="KAJ2902676.1"/>
    <property type="molecule type" value="Genomic_DNA"/>
</dbReference>
<evidence type="ECO:0000313" key="1">
    <source>
        <dbReference type="EMBL" id="KAJ2902676.1"/>
    </source>
</evidence>
<evidence type="ECO:0000313" key="2">
    <source>
        <dbReference type="Proteomes" id="UP001201980"/>
    </source>
</evidence>
<dbReference type="GO" id="GO:0030681">
    <property type="term" value="C:multimeric ribonuclease P complex"/>
    <property type="evidence" value="ECO:0007669"/>
    <property type="project" value="TreeGrafter"/>
</dbReference>
<organism evidence="1 2">
    <name type="scientific">Zalerion maritima</name>
    <dbReference type="NCBI Taxonomy" id="339359"/>
    <lineage>
        <taxon>Eukaryota</taxon>
        <taxon>Fungi</taxon>
        <taxon>Dikarya</taxon>
        <taxon>Ascomycota</taxon>
        <taxon>Pezizomycotina</taxon>
        <taxon>Sordariomycetes</taxon>
        <taxon>Lulworthiomycetidae</taxon>
        <taxon>Lulworthiales</taxon>
        <taxon>Lulworthiaceae</taxon>
        <taxon>Zalerion</taxon>
    </lineage>
</organism>
<protein>
    <submittedName>
        <fullName evidence="1">Ribonuclease P 40kDa subunit-domain-containing protein</fullName>
    </submittedName>
</protein>
<name>A0AAD5RSX0_9PEZI</name>
<dbReference type="GO" id="GO:0000172">
    <property type="term" value="C:ribonuclease MRP complex"/>
    <property type="evidence" value="ECO:0007669"/>
    <property type="project" value="TreeGrafter"/>
</dbReference>
<keyword evidence="2" id="KW-1185">Reference proteome</keyword>
<reference evidence="1" key="1">
    <citation type="submission" date="2022-07" db="EMBL/GenBank/DDBJ databases">
        <title>Draft genome sequence of Zalerion maritima ATCC 34329, a (micro)plastics degrading marine fungus.</title>
        <authorList>
            <person name="Paco A."/>
            <person name="Goncalves M.F.M."/>
            <person name="Rocha-Santos T.A.P."/>
            <person name="Alves A."/>
        </authorList>
    </citation>
    <scope>NUCLEOTIDE SEQUENCE</scope>
    <source>
        <strain evidence="1">ATCC 34329</strain>
    </source>
</reference>
<sequence length="365" mass="40908">MFPFPAPSSLSPAKCHATYGTIGHLDSNQLPKKKGKPWATLQSSSHRFLQKVDLIFPEKLKDTINDAISKLETPVYHRVFMSLENILEKGIDGFFWTYVKSGKVMMLSEGSSETGNVLQIYRGQLTMWLEKEAYERAGIIGKPHGVKGSRGLKPRWIVEVDLMTPSMVHGKKGFDRLMYAARNVFNNSMPWILCSISSASTPDPDPLSKFQPYRRIINPVETEGVDLSIPPLEPTPDMIADRDEFDNFATETYEWLSLIRLQSPRVEAGDEVDPYLSLYRTPGDDGPMESTQVFKISWTGLVSSEWAQKTLTAIFLAAPSKSWFSFSAGSISKGRSRDTSEVTVLRPSNSPGEYVLWDIKGPEAE</sequence>
<dbReference type="PANTHER" id="PTHR15396">
    <property type="entry name" value="RIBONUCLEASE P PROTEIN SUBUNIT P40"/>
    <property type="match status" value="1"/>
</dbReference>
<proteinExistence type="predicted"/>
<dbReference type="GO" id="GO:0000447">
    <property type="term" value="P:endonucleolytic cleavage in ITS1 to separate SSU-rRNA from 5.8S rRNA and LSU-rRNA from tricistronic rRNA transcript (SSU-rRNA, 5.8S rRNA, LSU-rRNA)"/>
    <property type="evidence" value="ECO:0007669"/>
    <property type="project" value="TreeGrafter"/>
</dbReference>
<accession>A0AAD5RSX0</accession>
<dbReference type="InterPro" id="IPR013893">
    <property type="entry name" value="RNase_P_Rpp40"/>
</dbReference>
<comment type="caution">
    <text evidence="1">The sequence shown here is derived from an EMBL/GenBank/DDBJ whole genome shotgun (WGS) entry which is preliminary data.</text>
</comment>
<gene>
    <name evidence="1" type="ORF">MKZ38_000261</name>
</gene>
<dbReference type="AlphaFoldDB" id="A0AAD5RSX0"/>
<dbReference type="PANTHER" id="PTHR15396:SF1">
    <property type="entry name" value="RIBONUCLEASE P PROTEIN SUBUNIT P40"/>
    <property type="match status" value="1"/>
</dbReference>
<dbReference type="Proteomes" id="UP001201980">
    <property type="component" value="Unassembled WGS sequence"/>
</dbReference>
<dbReference type="Pfam" id="PF08584">
    <property type="entry name" value="Ribonuc_P_40"/>
    <property type="match status" value="1"/>
</dbReference>
<dbReference type="GO" id="GO:0004526">
    <property type="term" value="F:ribonuclease P activity"/>
    <property type="evidence" value="ECO:0007669"/>
    <property type="project" value="TreeGrafter"/>
</dbReference>
<dbReference type="GO" id="GO:0001682">
    <property type="term" value="P:tRNA 5'-leader removal"/>
    <property type="evidence" value="ECO:0007669"/>
    <property type="project" value="InterPro"/>
</dbReference>
<dbReference type="GO" id="GO:0000171">
    <property type="term" value="F:ribonuclease MRP activity"/>
    <property type="evidence" value="ECO:0007669"/>
    <property type="project" value="TreeGrafter"/>
</dbReference>